<evidence type="ECO:0000256" key="3">
    <source>
        <dbReference type="ARBA" id="ARBA00022989"/>
    </source>
</evidence>
<dbReference type="Pfam" id="PF02618">
    <property type="entry name" value="YceG"/>
    <property type="match status" value="1"/>
</dbReference>
<evidence type="ECO:0000256" key="2">
    <source>
        <dbReference type="ARBA" id="ARBA00022692"/>
    </source>
</evidence>
<comment type="function">
    <text evidence="7">Functions as a peptidoglycan terminase that cleaves nascent peptidoglycan strands endolytically to terminate their elongation.</text>
</comment>
<keyword evidence="6 7" id="KW-0961">Cell wall biogenesis/degradation</keyword>
<keyword evidence="4 7" id="KW-0472">Membrane</keyword>
<dbReference type="PANTHER" id="PTHR30518:SF2">
    <property type="entry name" value="ENDOLYTIC MUREIN TRANSGLYCOSYLASE"/>
    <property type="match status" value="1"/>
</dbReference>
<dbReference type="GO" id="GO:0008932">
    <property type="term" value="F:lytic endotransglycosylase activity"/>
    <property type="evidence" value="ECO:0007669"/>
    <property type="project" value="UniProtKB-UniRule"/>
</dbReference>
<comment type="catalytic activity">
    <reaction evidence="7">
        <text>a peptidoglycan chain = a peptidoglycan chain with N-acetyl-1,6-anhydromuramyl-[peptide] at the reducing end + a peptidoglycan chain with N-acetylglucosamine at the non-reducing end.</text>
        <dbReference type="EC" id="4.2.2.29"/>
    </reaction>
</comment>
<evidence type="ECO:0000256" key="4">
    <source>
        <dbReference type="ARBA" id="ARBA00023136"/>
    </source>
</evidence>
<dbReference type="GO" id="GO:0071555">
    <property type="term" value="P:cell wall organization"/>
    <property type="evidence" value="ECO:0007669"/>
    <property type="project" value="UniProtKB-KW"/>
</dbReference>
<dbReference type="Proteomes" id="UP000177050">
    <property type="component" value="Unassembled WGS sequence"/>
</dbReference>
<gene>
    <name evidence="7" type="primary">mltG</name>
    <name evidence="8" type="ORF">A3K52_03455</name>
</gene>
<dbReference type="GO" id="GO:0009252">
    <property type="term" value="P:peptidoglycan biosynthetic process"/>
    <property type="evidence" value="ECO:0007669"/>
    <property type="project" value="UniProtKB-UniRule"/>
</dbReference>
<organism evidence="8 9">
    <name type="scientific">Candidatus Roizmanbacteria bacterium RIFOXYD1_FULL_38_12</name>
    <dbReference type="NCBI Taxonomy" id="1802093"/>
    <lineage>
        <taxon>Bacteria</taxon>
        <taxon>Candidatus Roizmaniibacteriota</taxon>
    </lineage>
</organism>
<dbReference type="NCBIfam" id="TIGR00247">
    <property type="entry name" value="endolytic transglycosylase MltG"/>
    <property type="match status" value="1"/>
</dbReference>
<evidence type="ECO:0000313" key="8">
    <source>
        <dbReference type="EMBL" id="OGK73812.1"/>
    </source>
</evidence>
<evidence type="ECO:0000256" key="7">
    <source>
        <dbReference type="HAMAP-Rule" id="MF_02065"/>
    </source>
</evidence>
<evidence type="ECO:0000256" key="5">
    <source>
        <dbReference type="ARBA" id="ARBA00023239"/>
    </source>
</evidence>
<keyword evidence="2 7" id="KW-0812">Transmembrane</keyword>
<dbReference type="PANTHER" id="PTHR30518">
    <property type="entry name" value="ENDOLYTIC MUREIN TRANSGLYCOSYLASE"/>
    <property type="match status" value="1"/>
</dbReference>
<dbReference type="HAMAP" id="MF_02065">
    <property type="entry name" value="MltG"/>
    <property type="match status" value="1"/>
</dbReference>
<keyword evidence="1 7" id="KW-1003">Cell membrane</keyword>
<name>A0A1F7L113_9BACT</name>
<evidence type="ECO:0000256" key="1">
    <source>
        <dbReference type="ARBA" id="ARBA00022475"/>
    </source>
</evidence>
<keyword evidence="5 7" id="KW-0456">Lyase</keyword>
<dbReference type="EC" id="4.2.2.29" evidence="7"/>
<accession>A0A1F7L113</accession>
<protein>
    <recommendedName>
        <fullName evidence="7">Endolytic murein transglycosylase</fullName>
        <ecNumber evidence="7">4.2.2.29</ecNumber>
    </recommendedName>
    <alternativeName>
        <fullName evidence="7">Peptidoglycan lytic transglycosylase</fullName>
    </alternativeName>
    <alternativeName>
        <fullName evidence="7">Peptidoglycan polymerization terminase</fullName>
    </alternativeName>
</protein>
<keyword evidence="3 7" id="KW-1133">Transmembrane helix</keyword>
<dbReference type="AlphaFoldDB" id="A0A1F7L113"/>
<proteinExistence type="inferred from homology"/>
<comment type="caution">
    <text evidence="8">The sequence shown here is derived from an EMBL/GenBank/DDBJ whole genome shotgun (WGS) entry which is preliminary data.</text>
</comment>
<dbReference type="GO" id="GO:0005886">
    <property type="term" value="C:plasma membrane"/>
    <property type="evidence" value="ECO:0007669"/>
    <property type="project" value="UniProtKB-SubCell"/>
</dbReference>
<feature type="transmembrane region" description="Helical" evidence="7">
    <location>
        <begin position="5"/>
        <end position="24"/>
    </location>
</feature>
<sequence>MRKMFLIGSIIVSVIFILFLYYTFFAAPGSSKTIEIVTVPQSSSNFDMMDHLDRKEFIKNKQAFRLLMELFKKTDQVQPGGYRLSQSMDSFQILKKISSRPDLVWVKIGSCLRKEQIGEILSHTLSWKSDELDKWNTIYTDSLPEYFEGVYYPDTYLIPRDEPGEAIAKRLINRFNEQFAPYAAPYIKANIRWTTGLKIASLIAREAAGGEDMKLISGIIWNRLNIGMPLQIDATMQYTAGKGSDGKWWGNIDIKEKQKDSPYNSYLYKGLPPTPICNPSIEYIEAALNPEETPCLFYLHDKNKQIHCAKTYEEHLENITRYLE</sequence>
<dbReference type="EMBL" id="MGBR01000001">
    <property type="protein sequence ID" value="OGK73812.1"/>
    <property type="molecule type" value="Genomic_DNA"/>
</dbReference>
<dbReference type="Gene3D" id="3.30.1490.480">
    <property type="entry name" value="Endolytic murein transglycosylase"/>
    <property type="match status" value="1"/>
</dbReference>
<dbReference type="InterPro" id="IPR003770">
    <property type="entry name" value="MLTG-like"/>
</dbReference>
<evidence type="ECO:0000313" key="9">
    <source>
        <dbReference type="Proteomes" id="UP000177050"/>
    </source>
</evidence>
<comment type="subcellular location">
    <subcellularLocation>
        <location evidence="7">Cell membrane</location>
        <topology evidence="7">Single-pass membrane protein</topology>
    </subcellularLocation>
</comment>
<reference evidence="8 9" key="1">
    <citation type="journal article" date="2016" name="Nat. Commun.">
        <title>Thousands of microbial genomes shed light on interconnected biogeochemical processes in an aquifer system.</title>
        <authorList>
            <person name="Anantharaman K."/>
            <person name="Brown C.T."/>
            <person name="Hug L.A."/>
            <person name="Sharon I."/>
            <person name="Castelle C.J."/>
            <person name="Probst A.J."/>
            <person name="Thomas B.C."/>
            <person name="Singh A."/>
            <person name="Wilkins M.J."/>
            <person name="Karaoz U."/>
            <person name="Brodie E.L."/>
            <person name="Williams K.H."/>
            <person name="Hubbard S.S."/>
            <person name="Banfield J.F."/>
        </authorList>
    </citation>
    <scope>NUCLEOTIDE SEQUENCE [LARGE SCALE GENOMIC DNA]</scope>
</reference>
<comment type="similarity">
    <text evidence="7">Belongs to the transglycosylase MltG family.</text>
</comment>
<feature type="site" description="Important for catalytic activity" evidence="7">
    <location>
        <position position="206"/>
    </location>
</feature>
<evidence type="ECO:0000256" key="6">
    <source>
        <dbReference type="ARBA" id="ARBA00023316"/>
    </source>
</evidence>